<reference evidence="1 2" key="2">
    <citation type="submission" date="2016-08" db="EMBL/GenBank/DDBJ databases">
        <title>Pervasive Adenine N6-methylation of Active Genes in Fungi.</title>
        <authorList>
            <consortium name="DOE Joint Genome Institute"/>
            <person name="Mondo S.J."/>
            <person name="Dannebaum R.O."/>
            <person name="Kuo R.C."/>
            <person name="Labutti K."/>
            <person name="Haridas S."/>
            <person name="Kuo A."/>
            <person name="Salamov A."/>
            <person name="Ahrendt S.R."/>
            <person name="Lipzen A."/>
            <person name="Sullivan W."/>
            <person name="Andreopoulos W.B."/>
            <person name="Clum A."/>
            <person name="Lindquist E."/>
            <person name="Daum C."/>
            <person name="Ramamoorthy G.K."/>
            <person name="Gryganskyi A."/>
            <person name="Culley D."/>
            <person name="Magnuson J.K."/>
            <person name="James T.Y."/>
            <person name="O'Malley M.A."/>
            <person name="Stajich J.E."/>
            <person name="Spatafora J.W."/>
            <person name="Visel A."/>
            <person name="Grigoriev I.V."/>
        </authorList>
    </citation>
    <scope>NUCLEOTIDE SEQUENCE [LARGE SCALE GENOMIC DNA]</scope>
    <source>
        <strain evidence="1 2">S4</strain>
    </source>
</reference>
<sequence length="168" mass="19747">MDEQKENDNNNNNNNIINKIKEKVLKYFKENDLEDLMNYGSDLDEGLYHLTTLYQEILNEIPIKYQYIYTEDGLSDGKYVTTINFGDEDEIKVDTSAWNGIDIVKDNIIAIYERSTELKTFKKKKQLEIQKSIKYMYEVFNKLMSLKFFGGQSYLCNLLEGDNDDNNV</sequence>
<organism evidence="1 2">
    <name type="scientific">Anaeromyces robustus</name>
    <dbReference type="NCBI Taxonomy" id="1754192"/>
    <lineage>
        <taxon>Eukaryota</taxon>
        <taxon>Fungi</taxon>
        <taxon>Fungi incertae sedis</taxon>
        <taxon>Chytridiomycota</taxon>
        <taxon>Chytridiomycota incertae sedis</taxon>
        <taxon>Neocallimastigomycetes</taxon>
        <taxon>Neocallimastigales</taxon>
        <taxon>Neocallimastigaceae</taxon>
        <taxon>Anaeromyces</taxon>
    </lineage>
</organism>
<evidence type="ECO:0000313" key="2">
    <source>
        <dbReference type="Proteomes" id="UP000193944"/>
    </source>
</evidence>
<name>A0A1Y1XJG5_9FUNG</name>
<protein>
    <submittedName>
        <fullName evidence="1">Uncharacterized protein</fullName>
    </submittedName>
</protein>
<dbReference type="EMBL" id="MCFG01000028">
    <property type="protein sequence ID" value="ORX85890.1"/>
    <property type="molecule type" value="Genomic_DNA"/>
</dbReference>
<proteinExistence type="predicted"/>
<accession>A0A1Y1XJG5</accession>
<dbReference type="AlphaFoldDB" id="A0A1Y1XJG5"/>
<evidence type="ECO:0000313" key="1">
    <source>
        <dbReference type="EMBL" id="ORX85890.1"/>
    </source>
</evidence>
<reference evidence="1 2" key="1">
    <citation type="submission" date="2016-08" db="EMBL/GenBank/DDBJ databases">
        <title>A Parts List for Fungal Cellulosomes Revealed by Comparative Genomics.</title>
        <authorList>
            <consortium name="DOE Joint Genome Institute"/>
            <person name="Haitjema C.H."/>
            <person name="Gilmore S.P."/>
            <person name="Henske J.K."/>
            <person name="Solomon K.V."/>
            <person name="De Groot R."/>
            <person name="Kuo A."/>
            <person name="Mondo S.J."/>
            <person name="Salamov A.A."/>
            <person name="Labutti K."/>
            <person name="Zhao Z."/>
            <person name="Chiniquy J."/>
            <person name="Barry K."/>
            <person name="Brewer H.M."/>
            <person name="Purvine S.O."/>
            <person name="Wright A.T."/>
            <person name="Boxma B."/>
            <person name="Van Alen T."/>
            <person name="Hackstein J.H."/>
            <person name="Baker S.E."/>
            <person name="Grigoriev I.V."/>
            <person name="O'Malley M.A."/>
        </authorList>
    </citation>
    <scope>NUCLEOTIDE SEQUENCE [LARGE SCALE GENOMIC DNA]</scope>
    <source>
        <strain evidence="1 2">S4</strain>
    </source>
</reference>
<gene>
    <name evidence="1" type="ORF">BCR32DRAFT_290354</name>
</gene>
<comment type="caution">
    <text evidence="1">The sequence shown here is derived from an EMBL/GenBank/DDBJ whole genome shotgun (WGS) entry which is preliminary data.</text>
</comment>
<dbReference type="Proteomes" id="UP000193944">
    <property type="component" value="Unassembled WGS sequence"/>
</dbReference>
<keyword evidence="2" id="KW-1185">Reference proteome</keyword>